<dbReference type="AlphaFoldDB" id="A0A2T5I189"/>
<dbReference type="InterPro" id="IPR027417">
    <property type="entry name" value="P-loop_NTPase"/>
</dbReference>
<name>A0A2T5I189_9PROT</name>
<protein>
    <recommendedName>
        <fullName evidence="3">UDP-N-acetylglucosamine kinase</fullName>
    </recommendedName>
</protein>
<dbReference type="PANTHER" id="PTHR39206:SF1">
    <property type="entry name" value="SLL8004 PROTEIN"/>
    <property type="match status" value="1"/>
</dbReference>
<organism evidence="1 2">
    <name type="scientific">Nitrosomonas oligotropha</name>
    <dbReference type="NCBI Taxonomy" id="42354"/>
    <lineage>
        <taxon>Bacteria</taxon>
        <taxon>Pseudomonadati</taxon>
        <taxon>Pseudomonadota</taxon>
        <taxon>Betaproteobacteria</taxon>
        <taxon>Nitrosomonadales</taxon>
        <taxon>Nitrosomonadaceae</taxon>
        <taxon>Nitrosomonas</taxon>
    </lineage>
</organism>
<dbReference type="Proteomes" id="UP000244128">
    <property type="component" value="Unassembled WGS sequence"/>
</dbReference>
<reference evidence="1 2" key="1">
    <citation type="submission" date="2018-04" db="EMBL/GenBank/DDBJ databases">
        <title>Active sludge and wastewater microbial communities from Klosterneuburg, Austria.</title>
        <authorList>
            <person name="Wagner M."/>
        </authorList>
    </citation>
    <scope>NUCLEOTIDE SEQUENCE [LARGE SCALE GENOMIC DNA]</scope>
    <source>
        <strain evidence="1 2">Nm49</strain>
    </source>
</reference>
<dbReference type="EMBL" id="QAOI01000007">
    <property type="protein sequence ID" value="PTQ77573.1"/>
    <property type="molecule type" value="Genomic_DNA"/>
</dbReference>
<gene>
    <name evidence="1" type="ORF">C8R26_10760</name>
</gene>
<evidence type="ECO:0000313" key="2">
    <source>
        <dbReference type="Proteomes" id="UP000244128"/>
    </source>
</evidence>
<evidence type="ECO:0008006" key="3">
    <source>
        <dbReference type="Google" id="ProtNLM"/>
    </source>
</evidence>
<proteinExistence type="predicted"/>
<dbReference type="Gene3D" id="3.40.50.300">
    <property type="entry name" value="P-loop containing nucleotide triphosphate hydrolases"/>
    <property type="match status" value="1"/>
</dbReference>
<accession>A0A2T5I189</accession>
<evidence type="ECO:0000313" key="1">
    <source>
        <dbReference type="EMBL" id="PTQ77573.1"/>
    </source>
</evidence>
<dbReference type="PANTHER" id="PTHR39206">
    <property type="entry name" value="SLL8004 PROTEIN"/>
    <property type="match status" value="1"/>
</dbReference>
<sequence length="86" mass="9843">MIPGWQANGYAVKLFFLQLVSPELAIARVRQRVREGGHNIPEPVIRRRFTTGLRNFSNLYKPIVDEWALYDNSGSEPKLIDEGMKA</sequence>
<comment type="caution">
    <text evidence="1">The sequence shown here is derived from an EMBL/GenBank/DDBJ whole genome shotgun (WGS) entry which is preliminary data.</text>
</comment>